<feature type="domain" description="Reverse transcriptase" evidence="7">
    <location>
        <begin position="3"/>
        <end position="56"/>
    </location>
</feature>
<evidence type="ECO:0000256" key="2">
    <source>
        <dbReference type="ARBA" id="ARBA00022695"/>
    </source>
</evidence>
<evidence type="ECO:0000313" key="9">
    <source>
        <dbReference type="EMBL" id="WMV41027.1"/>
    </source>
</evidence>
<keyword evidence="2" id="KW-0548">Nucleotidyltransferase</keyword>
<organism evidence="9 10">
    <name type="scientific">Solanum verrucosum</name>
    <dbReference type="NCBI Taxonomy" id="315347"/>
    <lineage>
        <taxon>Eukaryota</taxon>
        <taxon>Viridiplantae</taxon>
        <taxon>Streptophyta</taxon>
        <taxon>Embryophyta</taxon>
        <taxon>Tracheophyta</taxon>
        <taxon>Spermatophyta</taxon>
        <taxon>Magnoliopsida</taxon>
        <taxon>eudicotyledons</taxon>
        <taxon>Gunneridae</taxon>
        <taxon>Pentapetalae</taxon>
        <taxon>asterids</taxon>
        <taxon>lamiids</taxon>
        <taxon>Solanales</taxon>
        <taxon>Solanaceae</taxon>
        <taxon>Solanoideae</taxon>
        <taxon>Solaneae</taxon>
        <taxon>Solanum</taxon>
    </lineage>
</organism>
<dbReference type="InterPro" id="IPR041373">
    <property type="entry name" value="RT_RNaseH"/>
</dbReference>
<proteinExistence type="predicted"/>
<dbReference type="GO" id="GO:0016787">
    <property type="term" value="F:hydrolase activity"/>
    <property type="evidence" value="ECO:0007669"/>
    <property type="project" value="UniProtKB-KW"/>
</dbReference>
<keyword evidence="4" id="KW-0255">Endonuclease</keyword>
<dbReference type="AlphaFoldDB" id="A0AAF0ZJ80"/>
<dbReference type="InterPro" id="IPR000477">
    <property type="entry name" value="RT_dom"/>
</dbReference>
<dbReference type="InterPro" id="IPR050951">
    <property type="entry name" value="Retrovirus_Pol_polyprotein"/>
</dbReference>
<feature type="domain" description="Reverse transcriptase RNase H-like" evidence="8">
    <location>
        <begin position="68"/>
        <end position="151"/>
    </location>
</feature>
<evidence type="ECO:0000256" key="4">
    <source>
        <dbReference type="ARBA" id="ARBA00022759"/>
    </source>
</evidence>
<evidence type="ECO:0000259" key="7">
    <source>
        <dbReference type="Pfam" id="PF00078"/>
    </source>
</evidence>
<name>A0AAF0ZJ80_SOLVR</name>
<evidence type="ECO:0000256" key="6">
    <source>
        <dbReference type="ARBA" id="ARBA00022918"/>
    </source>
</evidence>
<keyword evidence="10" id="KW-1185">Reference proteome</keyword>
<evidence type="ECO:0000256" key="3">
    <source>
        <dbReference type="ARBA" id="ARBA00022722"/>
    </source>
</evidence>
<evidence type="ECO:0000313" key="10">
    <source>
        <dbReference type="Proteomes" id="UP001234989"/>
    </source>
</evidence>
<dbReference type="EMBL" id="CP133619">
    <property type="protein sequence ID" value="WMV41027.1"/>
    <property type="molecule type" value="Genomic_DNA"/>
</dbReference>
<dbReference type="GO" id="GO:0003964">
    <property type="term" value="F:RNA-directed DNA polymerase activity"/>
    <property type="evidence" value="ECO:0007669"/>
    <property type="project" value="UniProtKB-KW"/>
</dbReference>
<dbReference type="InterPro" id="IPR043128">
    <property type="entry name" value="Rev_trsase/Diguanyl_cyclase"/>
</dbReference>
<keyword evidence="3" id="KW-0540">Nuclease</keyword>
<dbReference type="InterPro" id="IPR043502">
    <property type="entry name" value="DNA/RNA_pol_sf"/>
</dbReference>
<dbReference type="GO" id="GO:0004519">
    <property type="term" value="F:endonuclease activity"/>
    <property type="evidence" value="ECO:0007669"/>
    <property type="project" value="UniProtKB-KW"/>
</dbReference>
<evidence type="ECO:0000259" key="8">
    <source>
        <dbReference type="Pfam" id="PF17917"/>
    </source>
</evidence>
<dbReference type="Proteomes" id="UP001234989">
    <property type="component" value="Chromosome 8"/>
</dbReference>
<keyword evidence="5" id="KW-0378">Hydrolase</keyword>
<dbReference type="SUPFAM" id="SSF56672">
    <property type="entry name" value="DNA/RNA polymerases"/>
    <property type="match status" value="1"/>
</dbReference>
<evidence type="ECO:0000256" key="1">
    <source>
        <dbReference type="ARBA" id="ARBA00022679"/>
    </source>
</evidence>
<sequence>MDLMNKVSKTYIDMFVIIFIDDILIYSRIEEDHASHLRIVLQTLKDIELYAKFSKIIAPVLTLQEGTQGFVVYGDASRIGLGCVLMQNSKLIAYASRQHKIHEKNYPTHDLELVVVVFAMKIWRHYLCTVHVDVFTNHKSLEYVFSQKELNIK</sequence>
<dbReference type="Pfam" id="PF00078">
    <property type="entry name" value="RVT_1"/>
    <property type="match status" value="1"/>
</dbReference>
<dbReference type="PANTHER" id="PTHR37984">
    <property type="entry name" value="PROTEIN CBG26694"/>
    <property type="match status" value="1"/>
</dbReference>
<reference evidence="9" key="1">
    <citation type="submission" date="2023-08" db="EMBL/GenBank/DDBJ databases">
        <title>A de novo genome assembly of Solanum verrucosum Schlechtendal, a Mexican diploid species geographically isolated from the other diploid A-genome species in potato relatives.</title>
        <authorList>
            <person name="Hosaka K."/>
        </authorList>
    </citation>
    <scope>NUCLEOTIDE SEQUENCE</scope>
    <source>
        <tissue evidence="9">Young leaves</tissue>
    </source>
</reference>
<dbReference type="Gene3D" id="3.30.70.270">
    <property type="match status" value="1"/>
</dbReference>
<accession>A0AAF0ZJ80</accession>
<gene>
    <name evidence="9" type="ORF">MTR67_034412</name>
</gene>
<dbReference type="Pfam" id="PF17917">
    <property type="entry name" value="RT_RNaseH"/>
    <property type="match status" value="1"/>
</dbReference>
<evidence type="ECO:0000256" key="5">
    <source>
        <dbReference type="ARBA" id="ARBA00022801"/>
    </source>
</evidence>
<dbReference type="PANTHER" id="PTHR37984:SF5">
    <property type="entry name" value="PROTEIN NYNRIN-LIKE"/>
    <property type="match status" value="1"/>
</dbReference>
<protein>
    <submittedName>
        <fullName evidence="9">Uncharacterized protein</fullName>
    </submittedName>
</protein>
<keyword evidence="1" id="KW-0808">Transferase</keyword>
<keyword evidence="6" id="KW-0695">RNA-directed DNA polymerase</keyword>